<protein>
    <submittedName>
        <fullName evidence="3">Tyrosine-type recombinase/integrase</fullName>
    </submittedName>
</protein>
<dbReference type="Pfam" id="PF00589">
    <property type="entry name" value="Phage_integrase"/>
    <property type="match status" value="1"/>
</dbReference>
<evidence type="ECO:0000256" key="1">
    <source>
        <dbReference type="ARBA" id="ARBA00023172"/>
    </source>
</evidence>
<dbReference type="PROSITE" id="PS51898">
    <property type="entry name" value="TYR_RECOMBINASE"/>
    <property type="match status" value="1"/>
</dbReference>
<organism evidence="3 4">
    <name type="scientific">Pedobacter agri</name>
    <dbReference type="NCBI Taxonomy" id="454586"/>
    <lineage>
        <taxon>Bacteria</taxon>
        <taxon>Pseudomonadati</taxon>
        <taxon>Bacteroidota</taxon>
        <taxon>Sphingobacteriia</taxon>
        <taxon>Sphingobacteriales</taxon>
        <taxon>Sphingobacteriaceae</taxon>
        <taxon>Pedobacter</taxon>
    </lineage>
</organism>
<dbReference type="EMBL" id="JAPJUH010000005">
    <property type="protein sequence ID" value="MCX3266469.1"/>
    <property type="molecule type" value="Genomic_DNA"/>
</dbReference>
<dbReference type="InterPro" id="IPR002104">
    <property type="entry name" value="Integrase_catalytic"/>
</dbReference>
<reference evidence="3" key="1">
    <citation type="submission" date="2022-11" db="EMBL/GenBank/DDBJ databases">
        <authorList>
            <person name="Graham C."/>
            <person name="Newman J.D."/>
        </authorList>
    </citation>
    <scope>NUCLEOTIDE SEQUENCE</scope>
    <source>
        <strain evidence="3">DSM 19486</strain>
    </source>
</reference>
<evidence type="ECO:0000259" key="2">
    <source>
        <dbReference type="PROSITE" id="PS51898"/>
    </source>
</evidence>
<dbReference type="InterPro" id="IPR013762">
    <property type="entry name" value="Integrase-like_cat_sf"/>
</dbReference>
<dbReference type="Proteomes" id="UP001142592">
    <property type="component" value="Unassembled WGS sequence"/>
</dbReference>
<comment type="caution">
    <text evidence="3">The sequence shown here is derived from an EMBL/GenBank/DDBJ whole genome shotgun (WGS) entry which is preliminary data.</text>
</comment>
<keyword evidence="1" id="KW-0233">DNA recombination</keyword>
<dbReference type="CDD" id="cd00397">
    <property type="entry name" value="DNA_BRE_C"/>
    <property type="match status" value="1"/>
</dbReference>
<dbReference type="AlphaFoldDB" id="A0A9X3DFE8"/>
<feature type="domain" description="Tyr recombinase" evidence="2">
    <location>
        <begin position="195"/>
        <end position="375"/>
    </location>
</feature>
<evidence type="ECO:0000313" key="3">
    <source>
        <dbReference type="EMBL" id="MCX3266469.1"/>
    </source>
</evidence>
<dbReference type="SUPFAM" id="SSF56349">
    <property type="entry name" value="DNA breaking-rejoining enzymes"/>
    <property type="match status" value="1"/>
</dbReference>
<dbReference type="GO" id="GO:0003677">
    <property type="term" value="F:DNA binding"/>
    <property type="evidence" value="ECO:0007669"/>
    <property type="project" value="InterPro"/>
</dbReference>
<keyword evidence="4" id="KW-1185">Reference proteome</keyword>
<dbReference type="GO" id="GO:0006310">
    <property type="term" value="P:DNA recombination"/>
    <property type="evidence" value="ECO:0007669"/>
    <property type="project" value="UniProtKB-KW"/>
</dbReference>
<gene>
    <name evidence="3" type="ORF">OQZ29_17045</name>
</gene>
<dbReference type="GO" id="GO:0015074">
    <property type="term" value="P:DNA integration"/>
    <property type="evidence" value="ECO:0007669"/>
    <property type="project" value="InterPro"/>
</dbReference>
<proteinExistence type="predicted"/>
<sequence>MQLQEVRIVTSNDITTRSYVTFYWNGKRVREYNGNNINSPIKPNLAKTIKERNRLLKQLEFEILKAVESGNYPYDAKPKSNHLPSADNVDTSTGYLLDWALDVKLNSDVSHYYRKNLKGIHRHFKAFLTKEELESDITLIKRTRVEEFLQRYNSSGMYYMDRRRDLGVLFSLISRELEKPLQAVRETSTMKKKAKLHKIYEHEKMKLIVNYLKNNHENLHICALLCYGCFLRPHQEIRNLKGKHFKRDCTEIHLSGDENKSGRVRAVHIPEYIRAVIYDRVSLLGDEDNLFTMKTRVFNLAYFNTQWKRVWVKMFELGLIEKNQTLYSFRHTGAVTVYRNVKDVSVVQKLLGHSDMIVTLTYLRSLGEMNHNDLKHLLPTL</sequence>
<accession>A0A9X3DFE8</accession>
<evidence type="ECO:0000313" key="4">
    <source>
        <dbReference type="Proteomes" id="UP001142592"/>
    </source>
</evidence>
<dbReference type="RefSeq" id="WP_010600180.1">
    <property type="nucleotide sequence ID" value="NZ_JAPJUH010000005.1"/>
</dbReference>
<dbReference type="InterPro" id="IPR011010">
    <property type="entry name" value="DNA_brk_join_enz"/>
</dbReference>
<dbReference type="Gene3D" id="1.10.443.10">
    <property type="entry name" value="Intergrase catalytic core"/>
    <property type="match status" value="1"/>
</dbReference>
<name>A0A9X3DFE8_9SPHI</name>